<feature type="transmembrane region" description="Helical" evidence="1">
    <location>
        <begin position="48"/>
        <end position="65"/>
    </location>
</feature>
<dbReference type="STRING" id="857566.A0A1E3PEP7"/>
<feature type="transmembrane region" description="Helical" evidence="1">
    <location>
        <begin position="771"/>
        <end position="792"/>
    </location>
</feature>
<feature type="transmembrane region" description="Helical" evidence="1">
    <location>
        <begin position="171"/>
        <end position="189"/>
    </location>
</feature>
<name>A0A1E3PEP7_9ASCO</name>
<organism evidence="4 5">
    <name type="scientific">Nadsonia fulvescens var. elongata DSM 6958</name>
    <dbReference type="NCBI Taxonomy" id="857566"/>
    <lineage>
        <taxon>Eukaryota</taxon>
        <taxon>Fungi</taxon>
        <taxon>Dikarya</taxon>
        <taxon>Ascomycota</taxon>
        <taxon>Saccharomycotina</taxon>
        <taxon>Dipodascomycetes</taxon>
        <taxon>Dipodascales</taxon>
        <taxon>Dipodascales incertae sedis</taxon>
        <taxon>Nadsonia</taxon>
    </lineage>
</organism>
<feature type="transmembrane region" description="Helical" evidence="1">
    <location>
        <begin position="20"/>
        <end position="36"/>
    </location>
</feature>
<feature type="transmembrane region" description="Helical" evidence="1">
    <location>
        <begin position="707"/>
        <end position="726"/>
    </location>
</feature>
<dbReference type="InterPro" id="IPR018823">
    <property type="entry name" value="ArAE_2_N"/>
</dbReference>
<proteinExistence type="predicted"/>
<dbReference type="PANTHER" id="PTHR37994:SF1">
    <property type="entry name" value="ER TRANSPORTER 6TM N-TERMINAL DOMAIN-CONTAINING PROTEIN"/>
    <property type="match status" value="1"/>
</dbReference>
<feature type="transmembrane region" description="Helical" evidence="1">
    <location>
        <begin position="680"/>
        <end position="701"/>
    </location>
</feature>
<dbReference type="InterPro" id="IPR018820">
    <property type="entry name" value="BRE4-related_DUF2421"/>
</dbReference>
<feature type="non-terminal residue" evidence="4">
    <location>
        <position position="1"/>
    </location>
</feature>
<feature type="transmembrane region" description="Helical" evidence="1">
    <location>
        <begin position="652"/>
        <end position="673"/>
    </location>
</feature>
<evidence type="ECO:0000313" key="4">
    <source>
        <dbReference type="EMBL" id="ODQ63896.1"/>
    </source>
</evidence>
<keyword evidence="1" id="KW-1133">Transmembrane helix</keyword>
<gene>
    <name evidence="4" type="ORF">NADFUDRAFT_4925</name>
</gene>
<dbReference type="PANTHER" id="PTHR37994">
    <property type="entry name" value="ARAE_2_N DOMAIN-CONTAINING PROTEIN-RELATED"/>
    <property type="match status" value="1"/>
</dbReference>
<reference evidence="4 5" key="1">
    <citation type="journal article" date="2016" name="Proc. Natl. Acad. Sci. U.S.A.">
        <title>Comparative genomics of biotechnologically important yeasts.</title>
        <authorList>
            <person name="Riley R."/>
            <person name="Haridas S."/>
            <person name="Wolfe K.H."/>
            <person name="Lopes M.R."/>
            <person name="Hittinger C.T."/>
            <person name="Goeker M."/>
            <person name="Salamov A.A."/>
            <person name="Wisecaver J.H."/>
            <person name="Long T.M."/>
            <person name="Calvey C.H."/>
            <person name="Aerts A.L."/>
            <person name="Barry K.W."/>
            <person name="Choi C."/>
            <person name="Clum A."/>
            <person name="Coughlan A.Y."/>
            <person name="Deshpande S."/>
            <person name="Douglass A.P."/>
            <person name="Hanson S.J."/>
            <person name="Klenk H.-P."/>
            <person name="LaButti K.M."/>
            <person name="Lapidus A."/>
            <person name="Lindquist E.A."/>
            <person name="Lipzen A.M."/>
            <person name="Meier-Kolthoff J.P."/>
            <person name="Ohm R.A."/>
            <person name="Otillar R.P."/>
            <person name="Pangilinan J.L."/>
            <person name="Peng Y."/>
            <person name="Rokas A."/>
            <person name="Rosa C.A."/>
            <person name="Scheuner C."/>
            <person name="Sibirny A.A."/>
            <person name="Slot J.C."/>
            <person name="Stielow J.B."/>
            <person name="Sun H."/>
            <person name="Kurtzman C.P."/>
            <person name="Blackwell M."/>
            <person name="Grigoriev I.V."/>
            <person name="Jeffries T.W."/>
        </authorList>
    </citation>
    <scope>NUCLEOTIDE SEQUENCE [LARGE SCALE GENOMIC DNA]</scope>
    <source>
        <strain evidence="4 5">DSM 6958</strain>
    </source>
</reference>
<sequence>RLATPEYFYTHWNRNDLKPLLRSWLSMWISLVLITVPPTEVYIGQSTYLMAIICCIIPCGTLSLIQNVMISIYLMASTCFSWAIMIITFKISADVRGNMTRTEAVRQVMEAGLCSPSLSPAELAVCFQKAVFTGFFIDKKSSIITAFGMLASYVILGYIRKTNPPHKPAALIGIIFTTIAGTYGNFFPYFDGTSIPLFIVKPLGLVLCLNIFLSCVIYPKTLNSSYIANLSQEFSIIQKITLFHTDFIKTVRPTQDEWDSRENIREMISSARKMFPRLDMEAGMLKKELAYTRLSADTCVSLGHSVKTLLNALTGLPFMYDNINDYKSIILEDNQADMHLKRRKSSIHQVAVTREAEKKMYEPVGKYDQYYSMTEILKKEKQKLRYKNHPDNEEISTPDLKDLDELLEITANSTIDVNDCCNEAVEIMYEWLVEANKFKVYTLVIPGLRSERKHHQKELALKIANIKKKLSLVVNEYKSSKRLEMYQDFDIGTYSGLSEVLTTSQLRMNYILQGNLYGFYLMEYARGIEGALKIMNDTDINLPKPKLFHPLTSNYKVLKSKTEGRFSQENEGNNEYFNENNPEIIPGMNKKQSHNRDPDSLPPSKWYHSIGAGLYWIYHSVVLNDDVLFSLKAGVFTVLMAFPAFFKESAGFFYKYRLGWVVIITNMGISEYVGTSIYSLVVKILYTFIACILGMLAWYISAGSGNGNYYGFSAVCLVSSFFVVYYRNFSVHSTPIPSIITTVTFVLVIALSWVGNTYPNISSLEAGWEVAWIRFASTIAGVLVGTFASFFPKPTTGKKTIRMTLSRTVRETGNLHCDVREFAVHRIKFPLIQVDFRDDVTSKNMTALFKKLIMTGSLMQLMIYEPPLTGAWPAAEYKKLVNTQTEIFELYRHLYSLFKRFEDPEFWIAKCLDQFGWKDSVFMADFFAVIYMSSGALATGNPLPQITPTNLLAKHLYKFGALTLPFENNHHHRHLNYQFSQQPPYRNSVGDDGIPIRSIESRMSHNKMDLELLKSYDGGLYITGIILINSIYERIDRLLLCVKELVGEEFENDTYYFEDDQN</sequence>
<evidence type="ECO:0000313" key="5">
    <source>
        <dbReference type="Proteomes" id="UP000095009"/>
    </source>
</evidence>
<evidence type="ECO:0000256" key="1">
    <source>
        <dbReference type="SAM" id="Phobius"/>
    </source>
</evidence>
<feature type="transmembrane region" description="Helical" evidence="1">
    <location>
        <begin position="195"/>
        <end position="218"/>
    </location>
</feature>
<keyword evidence="5" id="KW-1185">Reference proteome</keyword>
<feature type="non-terminal residue" evidence="4">
    <location>
        <position position="1062"/>
    </location>
</feature>
<dbReference type="Pfam" id="PF10337">
    <property type="entry name" value="ArAE_2_N"/>
    <property type="match status" value="1"/>
</dbReference>
<dbReference type="EMBL" id="KV454413">
    <property type="protein sequence ID" value="ODQ63896.1"/>
    <property type="molecule type" value="Genomic_DNA"/>
</dbReference>
<feature type="transmembrane region" description="Helical" evidence="1">
    <location>
        <begin position="627"/>
        <end position="646"/>
    </location>
</feature>
<protein>
    <recommendedName>
        <fullName evidence="6">ER transporter 6TM N-terminal domain-containing protein</fullName>
    </recommendedName>
</protein>
<accession>A0A1E3PEP7</accession>
<keyword evidence="1" id="KW-0472">Membrane</keyword>
<evidence type="ECO:0008006" key="6">
    <source>
        <dbReference type="Google" id="ProtNLM"/>
    </source>
</evidence>
<dbReference type="Proteomes" id="UP000095009">
    <property type="component" value="Unassembled WGS sequence"/>
</dbReference>
<feature type="transmembrane region" description="Helical" evidence="1">
    <location>
        <begin position="72"/>
        <end position="93"/>
    </location>
</feature>
<feature type="transmembrane region" description="Helical" evidence="1">
    <location>
        <begin position="738"/>
        <end position="759"/>
    </location>
</feature>
<dbReference type="AlphaFoldDB" id="A0A1E3PEP7"/>
<dbReference type="Pfam" id="PF10334">
    <property type="entry name" value="BRE4"/>
    <property type="match status" value="1"/>
</dbReference>
<evidence type="ECO:0000259" key="3">
    <source>
        <dbReference type="Pfam" id="PF10337"/>
    </source>
</evidence>
<feature type="domain" description="Putative ER transporter 6TM N-terminal" evidence="3">
    <location>
        <begin position="4"/>
        <end position="486"/>
    </location>
</feature>
<feature type="domain" description="DUF2421" evidence="2">
    <location>
        <begin position="792"/>
        <end position="1050"/>
    </location>
</feature>
<dbReference type="OrthoDB" id="2274698at2759"/>
<evidence type="ECO:0000259" key="2">
    <source>
        <dbReference type="Pfam" id="PF10334"/>
    </source>
</evidence>
<feature type="transmembrane region" description="Helical" evidence="1">
    <location>
        <begin position="141"/>
        <end position="159"/>
    </location>
</feature>
<keyword evidence="1" id="KW-0812">Transmembrane</keyword>